<dbReference type="InterPro" id="IPR029044">
    <property type="entry name" value="Nucleotide-diphossugar_trans"/>
</dbReference>
<dbReference type="OrthoDB" id="2014201at2759"/>
<dbReference type="GO" id="GO:0016740">
    <property type="term" value="F:transferase activity"/>
    <property type="evidence" value="ECO:0007669"/>
    <property type="project" value="UniProtKB-KW"/>
</dbReference>
<feature type="transmembrane region" description="Helical" evidence="1">
    <location>
        <begin position="45"/>
        <end position="66"/>
    </location>
</feature>
<keyword evidence="1" id="KW-1133">Transmembrane helix</keyword>
<keyword evidence="2" id="KW-0808">Transferase</keyword>
<keyword evidence="3" id="KW-1185">Reference proteome</keyword>
<evidence type="ECO:0000256" key="1">
    <source>
        <dbReference type="SAM" id="Phobius"/>
    </source>
</evidence>
<organism evidence="2 3">
    <name type="scientific">Tritrichomonas foetus</name>
    <dbReference type="NCBI Taxonomy" id="1144522"/>
    <lineage>
        <taxon>Eukaryota</taxon>
        <taxon>Metamonada</taxon>
        <taxon>Parabasalia</taxon>
        <taxon>Tritrichomonadida</taxon>
        <taxon>Tritrichomonadidae</taxon>
        <taxon>Tritrichomonas</taxon>
    </lineage>
</organism>
<dbReference type="Proteomes" id="UP000179807">
    <property type="component" value="Unassembled WGS sequence"/>
</dbReference>
<dbReference type="VEuPathDB" id="TrichDB:TRFO_22714"/>
<evidence type="ECO:0000313" key="2">
    <source>
        <dbReference type="EMBL" id="OHT08638.1"/>
    </source>
</evidence>
<dbReference type="AlphaFoldDB" id="A0A1J4KG67"/>
<comment type="caution">
    <text evidence="2">The sequence shown here is derived from an EMBL/GenBank/DDBJ whole genome shotgun (WGS) entry which is preliminary data.</text>
</comment>
<dbReference type="InterPro" id="IPR050587">
    <property type="entry name" value="GNT1/Glycosyltrans_8"/>
</dbReference>
<keyword evidence="1" id="KW-0472">Membrane</keyword>
<dbReference type="CDD" id="cd02537">
    <property type="entry name" value="GT8_Glycogenin"/>
    <property type="match status" value="1"/>
</dbReference>
<proteinExistence type="predicted"/>
<dbReference type="Gene3D" id="3.90.550.10">
    <property type="entry name" value="Spore Coat Polysaccharide Biosynthesis Protein SpsA, Chain A"/>
    <property type="match status" value="1"/>
</dbReference>
<dbReference type="SUPFAM" id="SSF53448">
    <property type="entry name" value="Nucleotide-diphospho-sugar transferases"/>
    <property type="match status" value="1"/>
</dbReference>
<dbReference type="RefSeq" id="XP_068361774.1">
    <property type="nucleotide sequence ID" value="XM_068502715.1"/>
</dbReference>
<accession>A0A1J4KG67</accession>
<dbReference type="GeneID" id="94837419"/>
<evidence type="ECO:0000313" key="3">
    <source>
        <dbReference type="Proteomes" id="UP000179807"/>
    </source>
</evidence>
<name>A0A1J4KG67_9EUKA</name>
<dbReference type="EMBL" id="MLAK01000661">
    <property type="protein sequence ID" value="OHT08638.1"/>
    <property type="molecule type" value="Genomic_DNA"/>
</dbReference>
<sequence length="282" mass="32668">MIQKSFFDIIPFCIIFCVFTLYSVSHKSSVIHTPTKNFEINHTKYAFATLATPAFCMGAIALGHTLRVHHQDKYDMLCLVTPDVNQTWIDILSQWWRVIKVPNYKPFSSFRRSWAKLFLWDQVEYEKMVYFDTDMLVLQSLDELFEYPELSCAPDPGPPQICNSGVLVLKPEAGKSDHMKKTVKQKRLFQGIGDQSFINSYFGGFTPLHPKYNVPRVQSSGFGWAFDKNVSKVIHYVCKKPWKCGREGASYCGCGYPSFNSLWWKVWDEACSNHKCMETWEE</sequence>
<dbReference type="PANTHER" id="PTHR11183">
    <property type="entry name" value="GLYCOGENIN SUBFAMILY MEMBER"/>
    <property type="match status" value="1"/>
</dbReference>
<reference evidence="2" key="1">
    <citation type="submission" date="2016-10" db="EMBL/GenBank/DDBJ databases">
        <authorList>
            <person name="Benchimol M."/>
            <person name="Almeida L.G."/>
            <person name="Vasconcelos A.T."/>
            <person name="Perreira-Neves A."/>
            <person name="Rosa I.A."/>
            <person name="Tasca T."/>
            <person name="Bogo M.R."/>
            <person name="de Souza W."/>
        </authorList>
    </citation>
    <scope>NUCLEOTIDE SEQUENCE [LARGE SCALE GENOMIC DNA]</scope>
    <source>
        <strain evidence="2">K</strain>
    </source>
</reference>
<feature type="transmembrane region" description="Helical" evidence="1">
    <location>
        <begin position="7"/>
        <end position="25"/>
    </location>
</feature>
<gene>
    <name evidence="2" type="ORF">TRFO_22714</name>
</gene>
<keyword evidence="1" id="KW-0812">Transmembrane</keyword>
<protein>
    <submittedName>
        <fullName evidence="2">Glycosyl transferase</fullName>
    </submittedName>
</protein>